<name>A0A1G6EN04_9HYPH</name>
<dbReference type="Pfam" id="PF13519">
    <property type="entry name" value="VWA_2"/>
    <property type="match status" value="1"/>
</dbReference>
<dbReference type="Proteomes" id="UP000199071">
    <property type="component" value="Unassembled WGS sequence"/>
</dbReference>
<dbReference type="RefSeq" id="WP_175478612.1">
    <property type="nucleotide sequence ID" value="NZ_FMXQ01000016.1"/>
</dbReference>
<dbReference type="InterPro" id="IPR002035">
    <property type="entry name" value="VWF_A"/>
</dbReference>
<dbReference type="PROSITE" id="PS50234">
    <property type="entry name" value="VWFA"/>
    <property type="match status" value="1"/>
</dbReference>
<protein>
    <submittedName>
        <fullName evidence="3">von Willebrand factor type A domain-containing protein</fullName>
    </submittedName>
</protein>
<feature type="chain" id="PRO_5011494638" evidence="1">
    <location>
        <begin position="27"/>
        <end position="591"/>
    </location>
</feature>
<dbReference type="AlphaFoldDB" id="A0A1G6EN04"/>
<dbReference type="STRING" id="665467.SAMN02982931_04720"/>
<evidence type="ECO:0000313" key="3">
    <source>
        <dbReference type="EMBL" id="SDB58676.1"/>
    </source>
</evidence>
<organism evidence="3 4">
    <name type="scientific">Bauldia litoralis</name>
    <dbReference type="NCBI Taxonomy" id="665467"/>
    <lineage>
        <taxon>Bacteria</taxon>
        <taxon>Pseudomonadati</taxon>
        <taxon>Pseudomonadota</taxon>
        <taxon>Alphaproteobacteria</taxon>
        <taxon>Hyphomicrobiales</taxon>
        <taxon>Kaistiaceae</taxon>
        <taxon>Bauldia</taxon>
    </lineage>
</organism>
<reference evidence="3 4" key="1">
    <citation type="submission" date="2016-10" db="EMBL/GenBank/DDBJ databases">
        <authorList>
            <person name="de Groot N.N."/>
        </authorList>
    </citation>
    <scope>NUCLEOTIDE SEQUENCE [LARGE SCALE GENOMIC DNA]</scope>
    <source>
        <strain evidence="3 4">ATCC 35022</strain>
    </source>
</reference>
<feature type="domain" description="VWFA" evidence="2">
    <location>
        <begin position="29"/>
        <end position="207"/>
    </location>
</feature>
<dbReference type="PANTHER" id="PTHR10579:SF43">
    <property type="entry name" value="ZINC FINGER (C3HC4-TYPE RING FINGER) FAMILY PROTEIN"/>
    <property type="match status" value="1"/>
</dbReference>
<keyword evidence="1" id="KW-0732">Signal</keyword>
<dbReference type="EMBL" id="FMXQ01000016">
    <property type="protein sequence ID" value="SDB58676.1"/>
    <property type="molecule type" value="Genomic_DNA"/>
</dbReference>
<evidence type="ECO:0000313" key="4">
    <source>
        <dbReference type="Proteomes" id="UP000199071"/>
    </source>
</evidence>
<dbReference type="InterPro" id="IPR051266">
    <property type="entry name" value="CLCR"/>
</dbReference>
<feature type="signal peptide" evidence="1">
    <location>
        <begin position="1"/>
        <end position="26"/>
    </location>
</feature>
<dbReference type="SMART" id="SM00327">
    <property type="entry name" value="VWA"/>
    <property type="match status" value="1"/>
</dbReference>
<evidence type="ECO:0000256" key="1">
    <source>
        <dbReference type="SAM" id="SignalP"/>
    </source>
</evidence>
<proteinExistence type="predicted"/>
<dbReference type="InterPro" id="IPR036465">
    <property type="entry name" value="vWFA_dom_sf"/>
</dbReference>
<evidence type="ECO:0000259" key="2">
    <source>
        <dbReference type="PROSITE" id="PS50234"/>
    </source>
</evidence>
<dbReference type="SUPFAM" id="SSF53300">
    <property type="entry name" value="vWA-like"/>
    <property type="match status" value="1"/>
</dbReference>
<gene>
    <name evidence="3" type="ORF">SAMN02982931_04720</name>
</gene>
<dbReference type="PANTHER" id="PTHR10579">
    <property type="entry name" value="CALCIUM-ACTIVATED CHLORIDE CHANNEL REGULATOR"/>
    <property type="match status" value="1"/>
</dbReference>
<accession>A0A1G6EN04</accession>
<keyword evidence="4" id="KW-1185">Reference proteome</keyword>
<dbReference type="Gene3D" id="3.40.50.410">
    <property type="entry name" value="von Willebrand factor, type A domain"/>
    <property type="match status" value="1"/>
</dbReference>
<sequence>MKHSILGVPLLALGFWLAAGPTSVSAQDSVVLVLDSSGSMAGQIDNKVKLDIARSAINELLGKLKPTTSLGLIAYGHRRKGDCGDIETIHEVGTPDAQAIKQAVGRLRAVGKTPLSAAVRQAADQLNFTVEKSTIILISDGKENCGFDPCELGRELNQKGIDFKVHVVGFDVPSNERAGLRCLAEATGGRFVLASNAQSLGDAISEVVEVAETIEAKPIPPPEPIGEIGLRVDVVVSDGGAPWEGEIGIKVFRDTVALDDTREEIAGAWRTKSGHIIKDLTEGSHRLEVVLADHPHIVREFSVDVVPDDAQIVVVNMDVGQVRFDASLMEGGPPFTGELGWTILARDKDLDGTRQQIANFWRVKSGDVFWLPAGSWQLDGVIADANYLTATKELAVEAGGSAGHVFSFDAGTVRFDASLSAGGPEIEDELGWKVMSTTKDLSGNRSEVTNFWRVPSGDVFLLPEGTWLIAGVLADHPHVMMQNTIKVAPGSEVAHQFDFASGRVRFDLTVNGQPISDEVGLTVLKAENDADGNQEKIADFWRVKSGYTTVLPAGRYELTALLADQKDVTGRFAIEIAPGDEKILTLDMTRP</sequence>